<evidence type="ECO:0000313" key="4">
    <source>
        <dbReference type="EMBL" id="CAA9491022.1"/>
    </source>
</evidence>
<evidence type="ECO:0000256" key="2">
    <source>
        <dbReference type="ARBA" id="ARBA00022741"/>
    </source>
</evidence>
<keyword evidence="3" id="KW-0067">ATP-binding</keyword>
<evidence type="ECO:0008006" key="5">
    <source>
        <dbReference type="Google" id="ProtNLM"/>
    </source>
</evidence>
<evidence type="ECO:0000256" key="1">
    <source>
        <dbReference type="ARBA" id="ARBA00022598"/>
    </source>
</evidence>
<sequence>LVLRPREGYQLERAGGHAVALDLELDDDLRREGLAREVVHAVQSARKNAGLAVEDRIELSLSGDDDLLDAVRAHEPYVTAETLAVKLAYDGESGDGGQPASIEGRDLKIGLARRGA</sequence>
<keyword evidence="2" id="KW-0547">Nucleotide-binding</keyword>
<accession>A0A6J4SDY0</accession>
<organism evidence="4">
    <name type="scientific">uncultured Solirubrobacterales bacterium</name>
    <dbReference type="NCBI Taxonomy" id="768556"/>
    <lineage>
        <taxon>Bacteria</taxon>
        <taxon>Bacillati</taxon>
        <taxon>Actinomycetota</taxon>
        <taxon>Thermoleophilia</taxon>
        <taxon>Solirubrobacterales</taxon>
        <taxon>environmental samples</taxon>
    </lineage>
</organism>
<proteinExistence type="predicted"/>
<dbReference type="SUPFAM" id="SSF47323">
    <property type="entry name" value="Anticodon-binding domain of a subclass of class I aminoacyl-tRNA synthetases"/>
    <property type="match status" value="1"/>
</dbReference>
<evidence type="ECO:0000256" key="3">
    <source>
        <dbReference type="ARBA" id="ARBA00022840"/>
    </source>
</evidence>
<keyword evidence="1" id="KW-0436">Ligase</keyword>
<dbReference type="EMBL" id="CADCVV010000058">
    <property type="protein sequence ID" value="CAA9491022.1"/>
    <property type="molecule type" value="Genomic_DNA"/>
</dbReference>
<dbReference type="AlphaFoldDB" id="A0A6J4SDY0"/>
<gene>
    <name evidence="4" type="ORF">AVDCRST_MAG17-775</name>
</gene>
<dbReference type="InterPro" id="IPR009080">
    <property type="entry name" value="tRNAsynth_Ia_anticodon-bd"/>
</dbReference>
<dbReference type="GO" id="GO:0005524">
    <property type="term" value="F:ATP binding"/>
    <property type="evidence" value="ECO:0007669"/>
    <property type="project" value="UniProtKB-KW"/>
</dbReference>
<dbReference type="Pfam" id="PF19302">
    <property type="entry name" value="DUF5915"/>
    <property type="match status" value="1"/>
</dbReference>
<dbReference type="GO" id="GO:0006418">
    <property type="term" value="P:tRNA aminoacylation for protein translation"/>
    <property type="evidence" value="ECO:0007669"/>
    <property type="project" value="InterPro"/>
</dbReference>
<feature type="non-terminal residue" evidence="4">
    <location>
        <position position="1"/>
    </location>
</feature>
<reference evidence="4" key="1">
    <citation type="submission" date="2020-02" db="EMBL/GenBank/DDBJ databases">
        <authorList>
            <person name="Meier V. D."/>
        </authorList>
    </citation>
    <scope>NUCLEOTIDE SEQUENCE</scope>
    <source>
        <strain evidence="4">AVDCRST_MAG17</strain>
    </source>
</reference>
<name>A0A6J4SDY0_9ACTN</name>
<protein>
    <recommendedName>
        <fullName evidence="5">Isoleucine--tRNA ligase</fullName>
    </recommendedName>
</protein>
<dbReference type="GO" id="GO:0004812">
    <property type="term" value="F:aminoacyl-tRNA ligase activity"/>
    <property type="evidence" value="ECO:0007669"/>
    <property type="project" value="InterPro"/>
</dbReference>